<feature type="transmembrane region" description="Helical" evidence="1">
    <location>
        <begin position="49"/>
        <end position="67"/>
    </location>
</feature>
<dbReference type="EMBL" id="MK250089">
    <property type="protein sequence ID" value="QDY52211.1"/>
    <property type="molecule type" value="Genomic_DNA"/>
</dbReference>
<accession>A0A5B8IPW7</accession>
<name>A0A5B8IPW7_9VIRU</name>
<protein>
    <submittedName>
        <fullName evidence="2">Uncharacterized protein</fullName>
    </submittedName>
</protein>
<evidence type="ECO:0000256" key="1">
    <source>
        <dbReference type="SAM" id="Phobius"/>
    </source>
</evidence>
<gene>
    <name evidence="2" type="ORF">5_8</name>
</gene>
<reference evidence="2" key="1">
    <citation type="submission" date="2018-11" db="EMBL/GenBank/DDBJ databases">
        <title>A distinct lineage of giant viruses engineers rhodopsin photosystems in predatory marine eukaryotes.</title>
        <authorList>
            <person name="Needham D.M."/>
            <person name="Yoshizawa S."/>
            <person name="Hosaka T."/>
            <person name="Poirier C."/>
            <person name="Choi C.-J."/>
            <person name="Hehenberger E."/>
            <person name="Irwin N.A.T."/>
            <person name="Wilken S."/>
            <person name="Yung C.-M."/>
            <person name="Bachy C."/>
            <person name="Kurihara R."/>
            <person name="Nakajima Y."/>
            <person name="Kojima K."/>
            <person name="Kimura-Someya T."/>
            <person name="Leonard G."/>
            <person name="Malmstrom R.R."/>
            <person name="Mende D."/>
            <person name="Olson D.K."/>
            <person name="Sudo Y."/>
            <person name="Sudek S."/>
            <person name="Richards T.A."/>
            <person name="DeLong E.F."/>
            <person name="Keeling P.J."/>
            <person name="Santoro A.E."/>
            <person name="Shirouzu M."/>
            <person name="Iwasaki W."/>
            <person name="Worden A.Z."/>
        </authorList>
    </citation>
    <scope>NUCLEOTIDE SEQUENCE</scope>
</reference>
<sequence length="106" mass="11924">MYMDFDIKNNKYLLSLLTSILGTIIYVVIEYVTSKDEKKTVDYLHSLKVMAIIFCCVIISLSFTNSLKNTKVEGIETNLNATDLNTGSGLHEVNMNQSIHTGNPQF</sequence>
<keyword evidence="1" id="KW-1133">Transmembrane helix</keyword>
<keyword evidence="1" id="KW-0812">Transmembrane</keyword>
<keyword evidence="1" id="KW-0472">Membrane</keyword>
<feature type="transmembrane region" description="Helical" evidence="1">
    <location>
        <begin position="12"/>
        <end position="29"/>
    </location>
</feature>
<proteinExistence type="predicted"/>
<organism evidence="2">
    <name type="scientific">Mimiviridae sp. ChoanoV1</name>
    <dbReference type="NCBI Taxonomy" id="2596887"/>
    <lineage>
        <taxon>Viruses</taxon>
        <taxon>Varidnaviria</taxon>
        <taxon>Bamfordvirae</taxon>
        <taxon>Nucleocytoviricota</taxon>
        <taxon>Megaviricetes</taxon>
        <taxon>Imitervirales</taxon>
        <taxon>Schizomimiviridae</taxon>
    </lineage>
</organism>
<evidence type="ECO:0000313" key="2">
    <source>
        <dbReference type="EMBL" id="QDY52211.1"/>
    </source>
</evidence>